<reference evidence="1" key="1">
    <citation type="submission" date="2020-11" db="EMBL/GenBank/DDBJ databases">
        <authorList>
            <consortium name="DOE Joint Genome Institute"/>
            <person name="Ahrendt S."/>
            <person name="Riley R."/>
            <person name="Andreopoulos W."/>
            <person name="Labutti K."/>
            <person name="Pangilinan J."/>
            <person name="Ruiz-Duenas F.J."/>
            <person name="Barrasa J.M."/>
            <person name="Sanchez-Garcia M."/>
            <person name="Camarero S."/>
            <person name="Miyauchi S."/>
            <person name="Serrano A."/>
            <person name="Linde D."/>
            <person name="Babiker R."/>
            <person name="Drula E."/>
            <person name="Ayuso-Fernandez I."/>
            <person name="Pacheco R."/>
            <person name="Padilla G."/>
            <person name="Ferreira P."/>
            <person name="Barriuso J."/>
            <person name="Kellner H."/>
            <person name="Castanera R."/>
            <person name="Alfaro M."/>
            <person name="Ramirez L."/>
            <person name="Pisabarro A.G."/>
            <person name="Kuo A."/>
            <person name="Tritt A."/>
            <person name="Lipzen A."/>
            <person name="He G."/>
            <person name="Yan M."/>
            <person name="Ng V."/>
            <person name="Cullen D."/>
            <person name="Martin F."/>
            <person name="Rosso M.-N."/>
            <person name="Henrissat B."/>
            <person name="Hibbett D."/>
            <person name="Martinez A.T."/>
            <person name="Grigoriev I.V."/>
        </authorList>
    </citation>
    <scope>NUCLEOTIDE SEQUENCE</scope>
    <source>
        <strain evidence="1">MF-IS2</strain>
    </source>
</reference>
<evidence type="ECO:0000313" key="1">
    <source>
        <dbReference type="EMBL" id="KAF9439384.1"/>
    </source>
</evidence>
<dbReference type="AlphaFoldDB" id="A0A9P5WVM2"/>
<organism evidence="1 2">
    <name type="scientific">Macrolepiota fuliginosa MF-IS2</name>
    <dbReference type="NCBI Taxonomy" id="1400762"/>
    <lineage>
        <taxon>Eukaryota</taxon>
        <taxon>Fungi</taxon>
        <taxon>Dikarya</taxon>
        <taxon>Basidiomycota</taxon>
        <taxon>Agaricomycotina</taxon>
        <taxon>Agaricomycetes</taxon>
        <taxon>Agaricomycetidae</taxon>
        <taxon>Agaricales</taxon>
        <taxon>Agaricineae</taxon>
        <taxon>Agaricaceae</taxon>
        <taxon>Macrolepiota</taxon>
    </lineage>
</organism>
<dbReference type="Proteomes" id="UP000807342">
    <property type="component" value="Unassembled WGS sequence"/>
</dbReference>
<proteinExistence type="predicted"/>
<name>A0A9P5WVM2_9AGAR</name>
<keyword evidence="2" id="KW-1185">Reference proteome</keyword>
<dbReference type="EMBL" id="MU154494">
    <property type="protein sequence ID" value="KAF9439384.1"/>
    <property type="molecule type" value="Genomic_DNA"/>
</dbReference>
<accession>A0A9P5WVM2</accession>
<dbReference type="OrthoDB" id="2962718at2759"/>
<protein>
    <submittedName>
        <fullName evidence="1">Uncharacterized protein</fullName>
    </submittedName>
</protein>
<gene>
    <name evidence="1" type="ORF">P691DRAFT_690951</name>
</gene>
<sequence length="164" mass="19031">EKLEWLVNYVSPEVQMDWIQWPEYRTPNWDSFIAKLKKEYSKIHDDRLWGVQALRDLCSKYNSLSLHNIDKFNIFKRKFITITKRCIKNPVLMTNCELVEAFVKALAPASQEHLNMQLSMLGKAGTNRAGVSRPGDPYNLSEVIAKTVNITSYQTLASYFAYPH</sequence>
<feature type="non-terminal residue" evidence="1">
    <location>
        <position position="1"/>
    </location>
</feature>
<evidence type="ECO:0000313" key="2">
    <source>
        <dbReference type="Proteomes" id="UP000807342"/>
    </source>
</evidence>
<comment type="caution">
    <text evidence="1">The sequence shown here is derived from an EMBL/GenBank/DDBJ whole genome shotgun (WGS) entry which is preliminary data.</text>
</comment>